<evidence type="ECO:0000313" key="3">
    <source>
        <dbReference type="Proteomes" id="UP001189429"/>
    </source>
</evidence>
<feature type="region of interest" description="Disordered" evidence="1">
    <location>
        <begin position="34"/>
        <end position="120"/>
    </location>
</feature>
<comment type="caution">
    <text evidence="2">The sequence shown here is derived from an EMBL/GenBank/DDBJ whole genome shotgun (WGS) entry which is preliminary data.</text>
</comment>
<name>A0ABN9UBJ2_9DINO</name>
<accession>A0ABN9UBJ2</accession>
<proteinExistence type="predicted"/>
<organism evidence="2 3">
    <name type="scientific">Prorocentrum cordatum</name>
    <dbReference type="NCBI Taxonomy" id="2364126"/>
    <lineage>
        <taxon>Eukaryota</taxon>
        <taxon>Sar</taxon>
        <taxon>Alveolata</taxon>
        <taxon>Dinophyceae</taxon>
        <taxon>Prorocentrales</taxon>
        <taxon>Prorocentraceae</taxon>
        <taxon>Prorocentrum</taxon>
    </lineage>
</organism>
<gene>
    <name evidence="2" type="ORF">PCOR1329_LOCUS46866</name>
</gene>
<keyword evidence="3" id="KW-1185">Reference proteome</keyword>
<feature type="compositionally biased region" description="Basic residues" evidence="1">
    <location>
        <begin position="100"/>
        <end position="114"/>
    </location>
</feature>
<reference evidence="2" key="1">
    <citation type="submission" date="2023-10" db="EMBL/GenBank/DDBJ databases">
        <authorList>
            <person name="Chen Y."/>
            <person name="Shah S."/>
            <person name="Dougan E. K."/>
            <person name="Thang M."/>
            <person name="Chan C."/>
        </authorList>
    </citation>
    <scope>NUCLEOTIDE SEQUENCE [LARGE SCALE GENOMIC DNA]</scope>
</reference>
<dbReference type="EMBL" id="CAUYUJ010015638">
    <property type="protein sequence ID" value="CAK0856478.1"/>
    <property type="molecule type" value="Genomic_DNA"/>
</dbReference>
<sequence>MPSLRFFIAENIFGSDFGFRFGAFLEAARVHDAEEDTQPIQSQRSMQDKAPADRLRTPPRRIRVGGQWLPKPPPPVRKKTPWRQVESSKPAADKKEGAKVLKKKKEKKKKKKKLKDQSLRTPFANLKGHIDGSQEWKLKDAKIEKWNCEDCAKRLNKRVVLFGFRVQCPFCFRPPPSPIREKQMAAIRKANREEFERSKPPKKQLVSATAASSSTCPKVTVRKNSFLKKFKLQRRFLGKQATAMELSEPTEEELLNTADKGSQLEHIDAMASKQQTTKDNLQELIQSLQPALHMGTEEARHRVKAPIQQAETSLSSAEESLVRLRRLRTLVEAGGDLEFSLEDFLEGRRLQDALDAASTPEAMRMALLAIKSFVFRLSLAQASQ</sequence>
<protein>
    <submittedName>
        <fullName evidence="2">Uncharacterized protein</fullName>
    </submittedName>
</protein>
<feature type="region of interest" description="Disordered" evidence="1">
    <location>
        <begin position="192"/>
        <end position="211"/>
    </location>
</feature>
<evidence type="ECO:0000313" key="2">
    <source>
        <dbReference type="EMBL" id="CAK0856478.1"/>
    </source>
</evidence>
<dbReference type="Proteomes" id="UP001189429">
    <property type="component" value="Unassembled WGS sequence"/>
</dbReference>
<evidence type="ECO:0000256" key="1">
    <source>
        <dbReference type="SAM" id="MobiDB-lite"/>
    </source>
</evidence>
<feature type="compositionally biased region" description="Basic and acidic residues" evidence="1">
    <location>
        <begin position="46"/>
        <end position="56"/>
    </location>
</feature>